<evidence type="ECO:0000313" key="2">
    <source>
        <dbReference type="Proteomes" id="UP000789396"/>
    </source>
</evidence>
<keyword evidence="2" id="KW-1185">Reference proteome</keyword>
<reference evidence="1" key="1">
    <citation type="submission" date="2021-06" db="EMBL/GenBank/DDBJ databases">
        <authorList>
            <person name="Kallberg Y."/>
            <person name="Tangrot J."/>
            <person name="Rosling A."/>
        </authorList>
    </citation>
    <scope>NUCLEOTIDE SEQUENCE</scope>
    <source>
        <strain evidence="1">IN212</strain>
    </source>
</reference>
<evidence type="ECO:0000313" key="1">
    <source>
        <dbReference type="EMBL" id="CAG8757999.1"/>
    </source>
</evidence>
<dbReference type="Proteomes" id="UP000789396">
    <property type="component" value="Unassembled WGS sequence"/>
</dbReference>
<protein>
    <submittedName>
        <fullName evidence="1">16700_t:CDS:1</fullName>
    </submittedName>
</protein>
<dbReference type="EMBL" id="CAJVPZ010039700">
    <property type="protein sequence ID" value="CAG8757999.1"/>
    <property type="molecule type" value="Genomic_DNA"/>
</dbReference>
<feature type="non-terminal residue" evidence="1">
    <location>
        <position position="1"/>
    </location>
</feature>
<sequence>ELRLRPGPELSNRGLERLNRIAIERAGVKIEIIEIADQAVVKQAGLMIEVVEQAGVKIEIVKQYRLIEVVRQDG</sequence>
<dbReference type="AlphaFoldDB" id="A0A9N9IZ10"/>
<comment type="caution">
    <text evidence="1">The sequence shown here is derived from an EMBL/GenBank/DDBJ whole genome shotgun (WGS) entry which is preliminary data.</text>
</comment>
<name>A0A9N9IZ10_9GLOM</name>
<accession>A0A9N9IZ10</accession>
<organism evidence="1 2">
    <name type="scientific">Racocetra fulgida</name>
    <dbReference type="NCBI Taxonomy" id="60492"/>
    <lineage>
        <taxon>Eukaryota</taxon>
        <taxon>Fungi</taxon>
        <taxon>Fungi incertae sedis</taxon>
        <taxon>Mucoromycota</taxon>
        <taxon>Glomeromycotina</taxon>
        <taxon>Glomeromycetes</taxon>
        <taxon>Diversisporales</taxon>
        <taxon>Gigasporaceae</taxon>
        <taxon>Racocetra</taxon>
    </lineage>
</organism>
<proteinExistence type="predicted"/>
<gene>
    <name evidence="1" type="ORF">RFULGI_LOCUS14091</name>
</gene>
<feature type="non-terminal residue" evidence="1">
    <location>
        <position position="74"/>
    </location>
</feature>